<protein>
    <submittedName>
        <fullName evidence="2">Uncharacterized protein</fullName>
    </submittedName>
</protein>
<dbReference type="Proteomes" id="UP001151532">
    <property type="component" value="Chromosome 5"/>
</dbReference>
<evidence type="ECO:0000256" key="1">
    <source>
        <dbReference type="SAM" id="Phobius"/>
    </source>
</evidence>
<keyword evidence="1" id="KW-1133">Transmembrane helix</keyword>
<sequence length="86" mass="10308">MVKVLVIYVVRRCCSAMQCFVTLNCGIGGKKYWTVFMCWQVLTVGQNIWWWYLFVAQLVFAAKYSWSFFFFFRCKSSYGWAPRKKV</sequence>
<proteinExistence type="predicted"/>
<dbReference type="EMBL" id="JAPFFK010000002">
    <property type="protein sequence ID" value="KAJ6774072.1"/>
    <property type="molecule type" value="Genomic_DNA"/>
</dbReference>
<reference evidence="2" key="2">
    <citation type="journal article" date="2023" name="Int. J. Mol. Sci.">
        <title>De Novo Assembly and Annotation of 11 Diverse Shrub Willow (Salix) Genomes Reveals Novel Gene Organization in Sex-Linked Regions.</title>
        <authorList>
            <person name="Hyden B."/>
            <person name="Feng K."/>
            <person name="Yates T.B."/>
            <person name="Jawdy S."/>
            <person name="Cereghino C."/>
            <person name="Smart L.B."/>
            <person name="Muchero W."/>
        </authorList>
    </citation>
    <scope>NUCLEOTIDE SEQUENCE</scope>
    <source>
        <tissue evidence="2">Shoot tip</tissue>
    </source>
</reference>
<dbReference type="AlphaFoldDB" id="A0A9Q1AK60"/>
<keyword evidence="3" id="KW-1185">Reference proteome</keyword>
<comment type="caution">
    <text evidence="2">The sequence shown here is derived from an EMBL/GenBank/DDBJ whole genome shotgun (WGS) entry which is preliminary data.</text>
</comment>
<accession>A0A9Q1AK60</accession>
<evidence type="ECO:0000313" key="2">
    <source>
        <dbReference type="EMBL" id="KAJ6774072.1"/>
    </source>
</evidence>
<name>A0A9Q1AK60_SALPP</name>
<feature type="transmembrane region" description="Helical" evidence="1">
    <location>
        <begin position="49"/>
        <end position="72"/>
    </location>
</feature>
<reference evidence="2" key="1">
    <citation type="submission" date="2022-11" db="EMBL/GenBank/DDBJ databases">
        <authorList>
            <person name="Hyden B.L."/>
            <person name="Feng K."/>
            <person name="Yates T."/>
            <person name="Jawdy S."/>
            <person name="Smart L.B."/>
            <person name="Muchero W."/>
        </authorList>
    </citation>
    <scope>NUCLEOTIDE SEQUENCE</scope>
    <source>
        <tissue evidence="2">Shoot tip</tissue>
    </source>
</reference>
<keyword evidence="1" id="KW-0812">Transmembrane</keyword>
<organism evidence="2 3">
    <name type="scientific">Salix purpurea</name>
    <name type="common">Purple osier willow</name>
    <dbReference type="NCBI Taxonomy" id="77065"/>
    <lineage>
        <taxon>Eukaryota</taxon>
        <taxon>Viridiplantae</taxon>
        <taxon>Streptophyta</taxon>
        <taxon>Embryophyta</taxon>
        <taxon>Tracheophyta</taxon>
        <taxon>Spermatophyta</taxon>
        <taxon>Magnoliopsida</taxon>
        <taxon>eudicotyledons</taxon>
        <taxon>Gunneridae</taxon>
        <taxon>Pentapetalae</taxon>
        <taxon>rosids</taxon>
        <taxon>fabids</taxon>
        <taxon>Malpighiales</taxon>
        <taxon>Salicaceae</taxon>
        <taxon>Saliceae</taxon>
        <taxon>Salix</taxon>
    </lineage>
</organism>
<evidence type="ECO:0000313" key="3">
    <source>
        <dbReference type="Proteomes" id="UP001151532"/>
    </source>
</evidence>
<gene>
    <name evidence="2" type="ORF">OIU79_017491</name>
</gene>
<keyword evidence="1" id="KW-0472">Membrane</keyword>